<reference evidence="2 3" key="1">
    <citation type="submission" date="2020-07" db="EMBL/GenBank/DDBJ databases">
        <title>Sequencing the genomes of 1000 actinobacteria strains.</title>
        <authorList>
            <person name="Klenk H.-P."/>
        </authorList>
    </citation>
    <scope>NUCLEOTIDE SEQUENCE [LARGE SCALE GENOMIC DNA]</scope>
    <source>
        <strain evidence="2 3">DSM 19087</strain>
    </source>
</reference>
<dbReference type="Proteomes" id="UP000587211">
    <property type="component" value="Unassembled WGS sequence"/>
</dbReference>
<dbReference type="AlphaFoldDB" id="A0A8I0FSH0"/>
<dbReference type="EMBL" id="JACBZN010000001">
    <property type="protein sequence ID" value="NYI37234.1"/>
    <property type="molecule type" value="Genomic_DNA"/>
</dbReference>
<evidence type="ECO:0000313" key="1">
    <source>
        <dbReference type="EMBL" id="MBD1268859.1"/>
    </source>
</evidence>
<keyword evidence="3" id="KW-1185">Reference proteome</keyword>
<accession>A0A8I0FSH0</accession>
<evidence type="ECO:0000313" key="2">
    <source>
        <dbReference type="EMBL" id="NYI37234.1"/>
    </source>
</evidence>
<reference evidence="1" key="2">
    <citation type="submission" date="2020-09" db="EMBL/GenBank/DDBJ databases">
        <title>Novel species in genus Aeromicrobium.</title>
        <authorList>
            <person name="Zhang G."/>
        </authorList>
    </citation>
    <scope>NUCLEOTIDE SEQUENCE</scope>
    <source>
        <strain evidence="1">SSW1-57</strain>
    </source>
</reference>
<protein>
    <submittedName>
        <fullName evidence="1">Uncharacterized protein</fullName>
    </submittedName>
</protein>
<dbReference type="RefSeq" id="WP_179423542.1">
    <property type="nucleotide sequence ID" value="NZ_BAAAMP010000002.1"/>
</dbReference>
<proteinExistence type="predicted"/>
<comment type="caution">
    <text evidence="1">The sequence shown here is derived from an EMBL/GenBank/DDBJ whole genome shotgun (WGS) entry which is preliminary data.</text>
</comment>
<evidence type="ECO:0000313" key="3">
    <source>
        <dbReference type="Proteomes" id="UP000587211"/>
    </source>
</evidence>
<dbReference type="Proteomes" id="UP000659061">
    <property type="component" value="Unassembled WGS sequence"/>
</dbReference>
<name>A0A8I0FSH0_9ACTN</name>
<organism evidence="1 4">
    <name type="scientific">Aeromicrobium tamlense</name>
    <dbReference type="NCBI Taxonomy" id="375541"/>
    <lineage>
        <taxon>Bacteria</taxon>
        <taxon>Bacillati</taxon>
        <taxon>Actinomycetota</taxon>
        <taxon>Actinomycetes</taxon>
        <taxon>Propionibacteriales</taxon>
        <taxon>Nocardioidaceae</taxon>
        <taxon>Aeromicrobium</taxon>
    </lineage>
</organism>
<dbReference type="EMBL" id="JACWMT010000001">
    <property type="protein sequence ID" value="MBD1268859.1"/>
    <property type="molecule type" value="Genomic_DNA"/>
</dbReference>
<sequence length="101" mass="10885">MSRTRVYAAADAALLRALADDRPITPERVTAASQDEEDEYDALLTAAEQGPVVVCAELDDEDGQIVLRDVQSFHVDADASGDLAWYAPQELAQVIALLAAR</sequence>
<gene>
    <name evidence="2" type="ORF">BJ975_000609</name>
    <name evidence="1" type="ORF">IDH50_01295</name>
</gene>
<evidence type="ECO:0000313" key="4">
    <source>
        <dbReference type="Proteomes" id="UP000659061"/>
    </source>
</evidence>